<gene>
    <name evidence="3" type="ORF">H7F53_08985</name>
</gene>
<evidence type="ECO:0000256" key="1">
    <source>
        <dbReference type="SAM" id="MobiDB-lite"/>
    </source>
</evidence>
<sequence length="336" mass="36554">MTLPRIPFLFMLVAVLGLTPAAAQQVRTPPPGTSERTQILDALRPSPGSKIRFIVHQLKVIKGKTATYAYVVIEPSKQEYDGGEYLLKQDGGWRVIWSVTGGGTDDCRTAASYYQSALRLFQAEGIDPDAINPELHEEYLRLATFAAEDPDCAALGDLGPDLPVSDEKTDDRDGLQPANGARSRIAPHPRFRSPVTQADLDGDGKPDAISVVHILPASAGRELAPDIIVANPWDSDAAAQGLTDDNQTMALVVENSRTGTRHLLHSPYVEISARVGAGHPVAVERANTKLAREFRKDCPDLRHDFLRMATEAGIDIALFWNAGANSYDVCWPNEIP</sequence>
<dbReference type="EMBL" id="JACLAX010000007">
    <property type="protein sequence ID" value="MBC2669276.1"/>
    <property type="molecule type" value="Genomic_DNA"/>
</dbReference>
<dbReference type="RefSeq" id="WP_185679141.1">
    <property type="nucleotide sequence ID" value="NZ_JACLAX010000007.1"/>
</dbReference>
<reference evidence="3 4" key="1">
    <citation type="submission" date="2020-08" db="EMBL/GenBank/DDBJ databases">
        <title>The genome sequence of type strain Novosphingobium piscinae KCTC 42194.</title>
        <authorList>
            <person name="Liu Y."/>
        </authorList>
    </citation>
    <scope>NUCLEOTIDE SEQUENCE [LARGE SCALE GENOMIC DNA]</scope>
    <source>
        <strain evidence="3 4">KCTC 42194</strain>
    </source>
</reference>
<dbReference type="Proteomes" id="UP000551327">
    <property type="component" value="Unassembled WGS sequence"/>
</dbReference>
<dbReference type="AlphaFoldDB" id="A0A7X1FYC3"/>
<evidence type="ECO:0000313" key="4">
    <source>
        <dbReference type="Proteomes" id="UP000551327"/>
    </source>
</evidence>
<protein>
    <recommendedName>
        <fullName evidence="5">VCBS repeat-containing protein</fullName>
    </recommendedName>
</protein>
<keyword evidence="4" id="KW-1185">Reference proteome</keyword>
<accession>A0A7X1FYC3</accession>
<comment type="caution">
    <text evidence="3">The sequence shown here is derived from an EMBL/GenBank/DDBJ whole genome shotgun (WGS) entry which is preliminary data.</text>
</comment>
<keyword evidence="2" id="KW-0732">Signal</keyword>
<organism evidence="3 4">
    <name type="scientific">Novosphingobium piscinae</name>
    <dbReference type="NCBI Taxonomy" id="1507448"/>
    <lineage>
        <taxon>Bacteria</taxon>
        <taxon>Pseudomonadati</taxon>
        <taxon>Pseudomonadota</taxon>
        <taxon>Alphaproteobacteria</taxon>
        <taxon>Sphingomonadales</taxon>
        <taxon>Sphingomonadaceae</taxon>
        <taxon>Novosphingobium</taxon>
    </lineage>
</organism>
<name>A0A7X1FYC3_9SPHN</name>
<evidence type="ECO:0000256" key="2">
    <source>
        <dbReference type="SAM" id="SignalP"/>
    </source>
</evidence>
<feature type="region of interest" description="Disordered" evidence="1">
    <location>
        <begin position="156"/>
        <end position="193"/>
    </location>
</feature>
<feature type="signal peptide" evidence="2">
    <location>
        <begin position="1"/>
        <end position="23"/>
    </location>
</feature>
<evidence type="ECO:0008006" key="5">
    <source>
        <dbReference type="Google" id="ProtNLM"/>
    </source>
</evidence>
<feature type="compositionally biased region" description="Basic and acidic residues" evidence="1">
    <location>
        <begin position="165"/>
        <end position="174"/>
    </location>
</feature>
<proteinExistence type="predicted"/>
<evidence type="ECO:0000313" key="3">
    <source>
        <dbReference type="EMBL" id="MBC2669276.1"/>
    </source>
</evidence>
<feature type="chain" id="PRO_5031034246" description="VCBS repeat-containing protein" evidence="2">
    <location>
        <begin position="24"/>
        <end position="336"/>
    </location>
</feature>